<organism evidence="1 2">
    <name type="scientific">Phocaeicola dorei</name>
    <dbReference type="NCBI Taxonomy" id="357276"/>
    <lineage>
        <taxon>Bacteria</taxon>
        <taxon>Pseudomonadati</taxon>
        <taxon>Bacteroidota</taxon>
        <taxon>Bacteroidia</taxon>
        <taxon>Bacteroidales</taxon>
        <taxon>Bacteroidaceae</taxon>
        <taxon>Phocaeicola</taxon>
    </lineage>
</organism>
<dbReference type="EMBL" id="SLTX01000001">
    <property type="protein sequence ID" value="TDB08573.1"/>
    <property type="molecule type" value="Genomic_DNA"/>
</dbReference>
<dbReference type="KEGG" id="bdh:GV66_16590"/>
<comment type="caution">
    <text evidence="1">The sequence shown here is derived from an EMBL/GenBank/DDBJ whole genome shotgun (WGS) entry which is preliminary data.</text>
</comment>
<evidence type="ECO:0000313" key="1">
    <source>
        <dbReference type="EMBL" id="TDB08573.1"/>
    </source>
</evidence>
<gene>
    <name evidence="1" type="ORF">E1J06_14950</name>
</gene>
<accession>A0AAX2R6X8</accession>
<reference evidence="1 2" key="1">
    <citation type="journal article" date="2019" name="Nat. Microbiol.">
        <title>Genomic variation and strain-specific functional adaptation in the human gut microbiome during early life.</title>
        <authorList>
            <person name="Vatanen T."/>
            <person name="Plichta D.R."/>
            <person name="Somani J."/>
            <person name="Munch P.C."/>
            <person name="Arthur T.D."/>
            <person name="Hall A.B."/>
            <person name="Rudolf S."/>
            <person name="Oakeley E.J."/>
            <person name="Ke X."/>
            <person name="Young R.A."/>
            <person name="Haiser H.J."/>
            <person name="Kolde R."/>
            <person name="Yassour M."/>
            <person name="Luopajarvi K."/>
            <person name="Siljander H."/>
            <person name="Virtanen S.M."/>
            <person name="Ilonen J."/>
            <person name="Uibo R."/>
            <person name="Tillmann V."/>
            <person name="Mokurov S."/>
            <person name="Dorshakova N."/>
            <person name="Porter J.A."/>
            <person name="McHardy A.C."/>
            <person name="Lahdesmaki H."/>
            <person name="Vlamakis H."/>
            <person name="Huttenhower C."/>
            <person name="Knip M."/>
            <person name="Xavier R.J."/>
        </authorList>
    </citation>
    <scope>NUCLEOTIDE SEQUENCE [LARGE SCALE GENOMIC DNA]</scope>
    <source>
        <strain evidence="1 2">RJX1052</strain>
    </source>
</reference>
<proteinExistence type="predicted"/>
<protein>
    <submittedName>
        <fullName evidence="1">Uncharacterized protein</fullName>
    </submittedName>
</protein>
<name>A0AAX2R6X8_9BACT</name>
<dbReference type="Proteomes" id="UP000294834">
    <property type="component" value="Unassembled WGS sequence"/>
</dbReference>
<dbReference type="RefSeq" id="WP_038606619.1">
    <property type="nucleotide sequence ID" value="NZ_JBCHDH010000018.1"/>
</dbReference>
<sequence length="143" mass="16895">MIVQEFYIPKYGDWHVKVYYAVHTYWADRIIMDLYRIGCRGDSLKRAYRNLTEGRMNTGLTYSDYRRRETVMVISLTSTPEEFQNSWDHEKGHLCRHISKACGIDPYGEEAQYLSGYVGQKMFPVAKKFLCEHCRTDLIKNYG</sequence>
<evidence type="ECO:0000313" key="2">
    <source>
        <dbReference type="Proteomes" id="UP000294834"/>
    </source>
</evidence>
<dbReference type="AlphaFoldDB" id="A0AAX2R6X8"/>